<evidence type="ECO:0000313" key="3">
    <source>
        <dbReference type="Proteomes" id="UP000242915"/>
    </source>
</evidence>
<dbReference type="RefSeq" id="WP_089358739.1">
    <property type="nucleotide sequence ID" value="NZ_FZOG01000001.1"/>
</dbReference>
<gene>
    <name evidence="2" type="ORF">SAMN05216255_0609</name>
</gene>
<evidence type="ECO:0000259" key="1">
    <source>
        <dbReference type="SMART" id="SM00953"/>
    </source>
</evidence>
<dbReference type="Proteomes" id="UP000242915">
    <property type="component" value="Unassembled WGS sequence"/>
</dbReference>
<reference evidence="3" key="1">
    <citation type="submission" date="2017-06" db="EMBL/GenBank/DDBJ databases">
        <authorList>
            <person name="Varghese N."/>
            <person name="Submissions S."/>
        </authorList>
    </citation>
    <scope>NUCLEOTIDE SEQUENCE [LARGE SCALE GENOMIC DNA]</scope>
    <source>
        <strain evidence="3">CIP 108523</strain>
    </source>
</reference>
<dbReference type="AlphaFoldDB" id="A0A238ZQI0"/>
<protein>
    <submittedName>
        <fullName evidence="2">RES domain-containing protein</fullName>
    </submittedName>
</protein>
<name>A0A238ZQI0_9PSED</name>
<proteinExistence type="predicted"/>
<feature type="domain" description="RES" evidence="1">
    <location>
        <begin position="70"/>
        <end position="207"/>
    </location>
</feature>
<evidence type="ECO:0000313" key="2">
    <source>
        <dbReference type="EMBL" id="SNR85625.1"/>
    </source>
</evidence>
<sequence>MSIWQACHGPEQIAPLRGRLVRLVESQEQVATLQLVDTLAEQALLEELLETSKPVLPDATRGLHYLLITPFRYPPLRWGSRFGSRFEPSLFYAAQRIETAMAEAAYYRFVLWDGMDVAPPSGRILSEHCSFEAGYKVERGIALQKAPFDEYRTQLMHPSQYSQTQALGAAMRGAQVEAFEYRSARCTQGGVNVALFTPRALAEKRPRNLMPWFCETTEQYVAFKKPHSIDGPKVFKLTDFQHEGRLPLPA</sequence>
<dbReference type="SMART" id="SM00953">
    <property type="entry name" value="RES"/>
    <property type="match status" value="1"/>
</dbReference>
<keyword evidence="3" id="KW-1185">Reference proteome</keyword>
<dbReference type="Pfam" id="PF08808">
    <property type="entry name" value="RES"/>
    <property type="match status" value="1"/>
</dbReference>
<dbReference type="EMBL" id="FZOG01000001">
    <property type="protein sequence ID" value="SNR85625.1"/>
    <property type="molecule type" value="Genomic_DNA"/>
</dbReference>
<accession>A0A238ZQI0</accession>
<organism evidence="2 3">
    <name type="scientific">Pseudomonas segetis</name>
    <dbReference type="NCBI Taxonomy" id="298908"/>
    <lineage>
        <taxon>Bacteria</taxon>
        <taxon>Pseudomonadati</taxon>
        <taxon>Pseudomonadota</taxon>
        <taxon>Gammaproteobacteria</taxon>
        <taxon>Pseudomonadales</taxon>
        <taxon>Pseudomonadaceae</taxon>
        <taxon>Pseudomonas</taxon>
    </lineage>
</organism>
<dbReference type="InterPro" id="IPR014914">
    <property type="entry name" value="RES_dom"/>
</dbReference>